<dbReference type="Proteomes" id="UP000575397">
    <property type="component" value="Unassembled WGS sequence"/>
</dbReference>
<name>A0A7Y0YHE0_9ACTO</name>
<evidence type="ECO:0000313" key="3">
    <source>
        <dbReference type="Proteomes" id="UP000575397"/>
    </source>
</evidence>
<dbReference type="AlphaFoldDB" id="A0A7Y0YHE0"/>
<keyword evidence="1" id="KW-1133">Transmembrane helix</keyword>
<feature type="transmembrane region" description="Helical" evidence="1">
    <location>
        <begin position="6"/>
        <end position="28"/>
    </location>
</feature>
<protein>
    <submittedName>
        <fullName evidence="2">Alanine racemase</fullName>
    </submittedName>
</protein>
<keyword evidence="1" id="KW-0812">Transmembrane</keyword>
<accession>A0A7Y0YHE0</accession>
<sequence>MEWQLVAGVSTIAATVAAIISTVTSIWWRHMDKKTVKWVISDIRPVMLGDAAEYYFQTRLERPDALHVNLTQIGQANAYNPHATIGGFTVTPIKLNGKPLTDGLTVRVSTGETLTLLLIPTKDTPPQPGEPVQLWEAASGWLELEWENPGQHGQGETKLRMECPTLWRVA</sequence>
<keyword evidence="1" id="KW-0472">Membrane</keyword>
<evidence type="ECO:0000313" key="2">
    <source>
        <dbReference type="EMBL" id="NMX02848.1"/>
    </source>
</evidence>
<dbReference type="RefSeq" id="WP_169762278.1">
    <property type="nucleotide sequence ID" value="NZ_JABCUS010000004.1"/>
</dbReference>
<organism evidence="2 3">
    <name type="scientific">Mobiluncus mulieris</name>
    <dbReference type="NCBI Taxonomy" id="2052"/>
    <lineage>
        <taxon>Bacteria</taxon>
        <taxon>Bacillati</taxon>
        <taxon>Actinomycetota</taxon>
        <taxon>Actinomycetes</taxon>
        <taxon>Actinomycetales</taxon>
        <taxon>Actinomycetaceae</taxon>
        <taxon>Mobiluncus</taxon>
    </lineage>
</organism>
<proteinExistence type="predicted"/>
<reference evidence="2 3" key="1">
    <citation type="submission" date="2020-04" db="EMBL/GenBank/DDBJ databases">
        <title>Antimicrobial susceptibility and clonality of vaginal-derived multi-drug resistant Mobiluncus isolates in China.</title>
        <authorList>
            <person name="Zhang X."/>
        </authorList>
    </citation>
    <scope>NUCLEOTIDE SEQUENCE [LARGE SCALE GENOMIC DNA]</scope>
    <source>
        <strain evidence="2 3">12</strain>
    </source>
</reference>
<evidence type="ECO:0000256" key="1">
    <source>
        <dbReference type="SAM" id="Phobius"/>
    </source>
</evidence>
<gene>
    <name evidence="2" type="ORF">HHJ77_02590</name>
</gene>
<comment type="caution">
    <text evidence="2">The sequence shown here is derived from an EMBL/GenBank/DDBJ whole genome shotgun (WGS) entry which is preliminary data.</text>
</comment>
<dbReference type="EMBL" id="JABCUS010000004">
    <property type="protein sequence ID" value="NMX02848.1"/>
    <property type="molecule type" value="Genomic_DNA"/>
</dbReference>